<dbReference type="RefSeq" id="WP_143231377.1">
    <property type="nucleotide sequence ID" value="NZ_FSRJ01000001.1"/>
</dbReference>
<dbReference type="Proteomes" id="UP000184699">
    <property type="component" value="Unassembled WGS sequence"/>
</dbReference>
<feature type="domain" description="DUF7341" evidence="1">
    <location>
        <begin position="3"/>
        <end position="134"/>
    </location>
</feature>
<dbReference type="OrthoDB" id="4990995at2"/>
<organism evidence="2 3">
    <name type="scientific">Agromyces cerinus subsp. cerinus</name>
    <dbReference type="NCBI Taxonomy" id="232089"/>
    <lineage>
        <taxon>Bacteria</taxon>
        <taxon>Bacillati</taxon>
        <taxon>Actinomycetota</taxon>
        <taxon>Actinomycetes</taxon>
        <taxon>Micrococcales</taxon>
        <taxon>Microbacteriaceae</taxon>
        <taxon>Agromyces</taxon>
    </lineage>
</organism>
<gene>
    <name evidence="2" type="ORF">SAMN05443544_0560</name>
</gene>
<dbReference type="AlphaFoldDB" id="A0A1N6DPE7"/>
<accession>A0A1N6DPE7</accession>
<dbReference type="InterPro" id="IPR055765">
    <property type="entry name" value="DUF7341"/>
</dbReference>
<name>A0A1N6DPE7_9MICO</name>
<dbReference type="STRING" id="232089.SAMN05443544_0560"/>
<proteinExistence type="predicted"/>
<sequence>MSTELDVAVEKLTRPWSDVVTIGGEYKHVNYDPLLDMLAKAKTSSLGRTASGRSSQEARNPFNIPAFDLWERIDGQTRAWLREFGRPAPRDLREAVTVLHKTLAELWSGQRIQESLFLRLSGVVARWVPDIWALFHPVDGVALDGACPNCEAEWVINFEGAQTRALVSVVEAGEPGVRCRNGCGWEVSGKRQTIEFALRLGATPDLDELGREDER</sequence>
<reference evidence="3" key="1">
    <citation type="submission" date="2016-11" db="EMBL/GenBank/DDBJ databases">
        <authorList>
            <person name="Varghese N."/>
            <person name="Submissions S."/>
        </authorList>
    </citation>
    <scope>NUCLEOTIDE SEQUENCE [LARGE SCALE GENOMIC DNA]</scope>
    <source>
        <strain evidence="3">DSM 8595</strain>
    </source>
</reference>
<evidence type="ECO:0000313" key="3">
    <source>
        <dbReference type="Proteomes" id="UP000184699"/>
    </source>
</evidence>
<dbReference type="EMBL" id="FSRJ01000001">
    <property type="protein sequence ID" value="SIN72672.1"/>
    <property type="molecule type" value="Genomic_DNA"/>
</dbReference>
<evidence type="ECO:0000313" key="2">
    <source>
        <dbReference type="EMBL" id="SIN72672.1"/>
    </source>
</evidence>
<evidence type="ECO:0000259" key="1">
    <source>
        <dbReference type="Pfam" id="PF24030"/>
    </source>
</evidence>
<dbReference type="Pfam" id="PF24030">
    <property type="entry name" value="DUF7341"/>
    <property type="match status" value="1"/>
</dbReference>
<protein>
    <recommendedName>
        <fullName evidence="1">DUF7341 domain-containing protein</fullName>
    </recommendedName>
</protein>
<keyword evidence="3" id="KW-1185">Reference proteome</keyword>